<dbReference type="RefSeq" id="WP_129061605.1">
    <property type="nucleotide sequence ID" value="NZ_NXIE01000003.1"/>
</dbReference>
<protein>
    <recommendedName>
        <fullName evidence="1">ApeI dehydratase-like domain-containing protein</fullName>
    </recommendedName>
</protein>
<reference evidence="2 3" key="1">
    <citation type="submission" date="2017-09" db="EMBL/GenBank/DDBJ databases">
        <title>Genomics of the genus Arcobacter.</title>
        <authorList>
            <person name="Perez-Cataluna A."/>
            <person name="Figueras M.J."/>
            <person name="Salas-Masso N."/>
        </authorList>
    </citation>
    <scope>NUCLEOTIDE SEQUENCE [LARGE SCALE GENOMIC DNA]</scope>
    <source>
        <strain evidence="2 3">F156-34</strain>
    </source>
</reference>
<comment type="caution">
    <text evidence="2">The sequence shown here is derived from an EMBL/GenBank/DDBJ whole genome shotgun (WGS) entry which is preliminary data.</text>
</comment>
<dbReference type="InterPro" id="IPR029069">
    <property type="entry name" value="HotDog_dom_sf"/>
</dbReference>
<evidence type="ECO:0000313" key="3">
    <source>
        <dbReference type="Proteomes" id="UP000289718"/>
    </source>
</evidence>
<keyword evidence="3" id="KW-1185">Reference proteome</keyword>
<proteinExistence type="predicted"/>
<dbReference type="InterPro" id="IPR054545">
    <property type="entry name" value="ApeI-like"/>
</dbReference>
<dbReference type="SUPFAM" id="SSF54637">
    <property type="entry name" value="Thioesterase/thiol ester dehydrase-isomerase"/>
    <property type="match status" value="1"/>
</dbReference>
<accession>A0A4Q1ATL6</accession>
<name>A0A4Q1ATL6_9BACT</name>
<dbReference type="Pfam" id="PF22818">
    <property type="entry name" value="ApeI-like"/>
    <property type="match status" value="1"/>
</dbReference>
<feature type="domain" description="ApeI dehydratase-like" evidence="1">
    <location>
        <begin position="22"/>
        <end position="99"/>
    </location>
</feature>
<gene>
    <name evidence="2" type="ORF">CP965_08170</name>
</gene>
<sequence length="106" mass="12399">MNNLYSFNVLKKENDYTEIEVLFADKSHEIFKAHFPDNSLLPGFLQIDIISEILSIKVIEIKKAKFLQAILPKDKVTYFVKIKDKTFNVKVEKENKKCSEFSIVQK</sequence>
<dbReference type="EMBL" id="NXIE01000003">
    <property type="protein sequence ID" value="RXK12547.1"/>
    <property type="molecule type" value="Genomic_DNA"/>
</dbReference>
<dbReference type="Proteomes" id="UP000289718">
    <property type="component" value="Unassembled WGS sequence"/>
</dbReference>
<dbReference type="AlphaFoldDB" id="A0A4Q1ATL6"/>
<organism evidence="2 3">
    <name type="scientific">Halarcobacter mediterraneus</name>
    <dbReference type="NCBI Taxonomy" id="2023153"/>
    <lineage>
        <taxon>Bacteria</taxon>
        <taxon>Pseudomonadati</taxon>
        <taxon>Campylobacterota</taxon>
        <taxon>Epsilonproteobacteria</taxon>
        <taxon>Campylobacterales</taxon>
        <taxon>Arcobacteraceae</taxon>
        <taxon>Halarcobacter</taxon>
    </lineage>
</organism>
<dbReference type="OrthoDB" id="9772788at2"/>
<evidence type="ECO:0000313" key="2">
    <source>
        <dbReference type="EMBL" id="RXK12547.1"/>
    </source>
</evidence>
<dbReference type="Gene3D" id="3.10.129.10">
    <property type="entry name" value="Hotdog Thioesterase"/>
    <property type="match status" value="1"/>
</dbReference>
<evidence type="ECO:0000259" key="1">
    <source>
        <dbReference type="Pfam" id="PF22818"/>
    </source>
</evidence>